<gene>
    <name evidence="1" type="ORF">ENW96_11655</name>
</gene>
<sequence length="59" mass="6939">MTMTELKRQSVASLKRIANYLGIMVPRDLTRDDVFDTICDRLGSPEENRVGWRLLDQWK</sequence>
<name>A0A7C3UZ78_9BACT</name>
<dbReference type="AlphaFoldDB" id="A0A7C3UZ78"/>
<proteinExistence type="predicted"/>
<protein>
    <submittedName>
        <fullName evidence="1">Uncharacterized protein</fullName>
    </submittedName>
</protein>
<accession>A0A7C3UZ78</accession>
<evidence type="ECO:0000313" key="1">
    <source>
        <dbReference type="EMBL" id="HGF35017.1"/>
    </source>
</evidence>
<organism evidence="1">
    <name type="scientific">Desulfobacca acetoxidans</name>
    <dbReference type="NCBI Taxonomy" id="60893"/>
    <lineage>
        <taxon>Bacteria</taxon>
        <taxon>Pseudomonadati</taxon>
        <taxon>Thermodesulfobacteriota</taxon>
        <taxon>Desulfobaccia</taxon>
        <taxon>Desulfobaccales</taxon>
        <taxon>Desulfobaccaceae</taxon>
        <taxon>Desulfobacca</taxon>
    </lineage>
</organism>
<dbReference type="EMBL" id="DTMF01000285">
    <property type="protein sequence ID" value="HGF35017.1"/>
    <property type="molecule type" value="Genomic_DNA"/>
</dbReference>
<reference evidence="1" key="1">
    <citation type="journal article" date="2020" name="mSystems">
        <title>Genome- and Community-Level Interaction Insights into Carbon Utilization and Element Cycling Functions of Hydrothermarchaeota in Hydrothermal Sediment.</title>
        <authorList>
            <person name="Zhou Z."/>
            <person name="Liu Y."/>
            <person name="Xu W."/>
            <person name="Pan J."/>
            <person name="Luo Z.H."/>
            <person name="Li M."/>
        </authorList>
    </citation>
    <scope>NUCLEOTIDE SEQUENCE [LARGE SCALE GENOMIC DNA]</scope>
    <source>
        <strain evidence="1">SpSt-897</strain>
    </source>
</reference>
<comment type="caution">
    <text evidence="1">The sequence shown here is derived from an EMBL/GenBank/DDBJ whole genome shotgun (WGS) entry which is preliminary data.</text>
</comment>